<name>A0A915LBT0_MELJA</name>
<evidence type="ECO:0000313" key="3">
    <source>
        <dbReference type="WBParaSite" id="scaffold10227_cov222.g14600"/>
    </source>
</evidence>
<sequence length="265" mass="30953">MQLFSLDEVLSVEVLSGRTIENRNSLSGRSRLSTKERKKKQLANESDEKRRIRLDKQRDRNRKRFNNESDRDRETRLNYGRNRIANETEIDRDNRLDKQRGRNRKRIANESEIERENRLATQRERNRNGIENESEIEREDRLKEKRKKISNETEKDREDRLEKARANRIRVRESVVQLYAAGDCSNVISHKLGRMDVECTYCGALHFPEEKISNKGSTDNVPKANEVAAVYVPGADGEVPDAKNGQPDDVPVVFSTWYFGLASRY</sequence>
<reference evidence="3" key="1">
    <citation type="submission" date="2022-11" db="UniProtKB">
        <authorList>
            <consortium name="WormBaseParasite"/>
        </authorList>
    </citation>
    <scope>IDENTIFICATION</scope>
</reference>
<feature type="compositionally biased region" description="Basic and acidic residues" evidence="1">
    <location>
        <begin position="107"/>
        <end position="130"/>
    </location>
</feature>
<dbReference type="AlphaFoldDB" id="A0A915LBT0"/>
<accession>A0A915LBT0</accession>
<feature type="compositionally biased region" description="Basic and acidic residues" evidence="1">
    <location>
        <begin position="84"/>
        <end position="100"/>
    </location>
</feature>
<feature type="region of interest" description="Disordered" evidence="1">
    <location>
        <begin position="26"/>
        <end position="141"/>
    </location>
</feature>
<evidence type="ECO:0000313" key="2">
    <source>
        <dbReference type="Proteomes" id="UP000887561"/>
    </source>
</evidence>
<dbReference type="Proteomes" id="UP000887561">
    <property type="component" value="Unplaced"/>
</dbReference>
<feature type="compositionally biased region" description="Basic and acidic residues" evidence="1">
    <location>
        <begin position="46"/>
        <end position="58"/>
    </location>
</feature>
<organism evidence="2 3">
    <name type="scientific">Meloidogyne javanica</name>
    <name type="common">Root-knot nematode worm</name>
    <dbReference type="NCBI Taxonomy" id="6303"/>
    <lineage>
        <taxon>Eukaryota</taxon>
        <taxon>Metazoa</taxon>
        <taxon>Ecdysozoa</taxon>
        <taxon>Nematoda</taxon>
        <taxon>Chromadorea</taxon>
        <taxon>Rhabditida</taxon>
        <taxon>Tylenchina</taxon>
        <taxon>Tylenchomorpha</taxon>
        <taxon>Tylenchoidea</taxon>
        <taxon>Meloidogynidae</taxon>
        <taxon>Meloidogyninae</taxon>
        <taxon>Meloidogyne</taxon>
        <taxon>Meloidogyne incognita group</taxon>
    </lineage>
</organism>
<proteinExistence type="predicted"/>
<feature type="compositionally biased region" description="Basic and acidic residues" evidence="1">
    <location>
        <begin position="65"/>
        <end position="76"/>
    </location>
</feature>
<keyword evidence="2" id="KW-1185">Reference proteome</keyword>
<evidence type="ECO:0000256" key="1">
    <source>
        <dbReference type="SAM" id="MobiDB-lite"/>
    </source>
</evidence>
<dbReference type="WBParaSite" id="scaffold10227_cov222.g14600">
    <property type="protein sequence ID" value="scaffold10227_cov222.g14600"/>
    <property type="gene ID" value="scaffold10227_cov222.g14600"/>
</dbReference>
<protein>
    <submittedName>
        <fullName evidence="3">Uncharacterized protein</fullName>
    </submittedName>
</protein>